<dbReference type="Gene3D" id="3.90.230.10">
    <property type="entry name" value="Creatinase/methionine aminopeptidase superfamily"/>
    <property type="match status" value="1"/>
</dbReference>
<dbReference type="InterPro" id="IPR000994">
    <property type="entry name" value="Pept_M24"/>
</dbReference>
<reference evidence="6 7" key="1">
    <citation type="submission" date="2018-08" db="EMBL/GenBank/DDBJ databases">
        <title>Bacillus chawlae sp. nov., Bacillus glennii sp. nov., and Bacillus saganii sp. nov. Isolated from the Vehicle Assembly Building at Kennedy Space Center where the Viking Spacecraft were Assembled.</title>
        <authorList>
            <person name="Seuylemezian A."/>
            <person name="Vaishampayan P."/>
        </authorList>
    </citation>
    <scope>NUCLEOTIDE SEQUENCE [LARGE SCALE GENOMIC DNA]</scope>
    <source>
        <strain evidence="6 7">V47-23a</strain>
    </source>
</reference>
<dbReference type="GO" id="GO:0046872">
    <property type="term" value="F:metal ion binding"/>
    <property type="evidence" value="ECO:0007669"/>
    <property type="project" value="UniProtKB-KW"/>
</dbReference>
<feature type="domain" description="Peptidase M24" evidence="4">
    <location>
        <begin position="142"/>
        <end position="345"/>
    </location>
</feature>
<dbReference type="SUPFAM" id="SSF55920">
    <property type="entry name" value="Creatinase/aminopeptidase"/>
    <property type="match status" value="1"/>
</dbReference>
<dbReference type="InterPro" id="IPR050659">
    <property type="entry name" value="Peptidase_M24B"/>
</dbReference>
<dbReference type="AlphaFoldDB" id="A0A372LL19"/>
<dbReference type="GO" id="GO:0004177">
    <property type="term" value="F:aminopeptidase activity"/>
    <property type="evidence" value="ECO:0007669"/>
    <property type="project" value="UniProtKB-KW"/>
</dbReference>
<name>A0A372LL19_9BACI</name>
<evidence type="ECO:0000256" key="1">
    <source>
        <dbReference type="ARBA" id="ARBA00022723"/>
    </source>
</evidence>
<dbReference type="PANTHER" id="PTHR46112">
    <property type="entry name" value="AMINOPEPTIDASE"/>
    <property type="match status" value="1"/>
</dbReference>
<dbReference type="InterPro" id="IPR001131">
    <property type="entry name" value="Peptidase_M24B_aminopep-P_CS"/>
</dbReference>
<dbReference type="Pfam" id="PF01321">
    <property type="entry name" value="Creatinase_N"/>
    <property type="match status" value="1"/>
</dbReference>
<keyword evidence="2" id="KW-0378">Hydrolase</keyword>
<dbReference type="InterPro" id="IPR000587">
    <property type="entry name" value="Creatinase_N"/>
</dbReference>
<evidence type="ECO:0000259" key="4">
    <source>
        <dbReference type="Pfam" id="PF00557"/>
    </source>
</evidence>
<evidence type="ECO:0000259" key="5">
    <source>
        <dbReference type="Pfam" id="PF01321"/>
    </source>
</evidence>
<dbReference type="EMBL" id="QVTE01000049">
    <property type="protein sequence ID" value="RFU66864.1"/>
    <property type="molecule type" value="Genomic_DNA"/>
</dbReference>
<comment type="similarity">
    <text evidence="3">Belongs to the peptidase M24B family.</text>
</comment>
<organism evidence="6 7">
    <name type="scientific">Peribacillus saganii</name>
    <dbReference type="NCBI Taxonomy" id="2303992"/>
    <lineage>
        <taxon>Bacteria</taxon>
        <taxon>Bacillati</taxon>
        <taxon>Bacillota</taxon>
        <taxon>Bacilli</taxon>
        <taxon>Bacillales</taxon>
        <taxon>Bacillaceae</taxon>
        <taxon>Peribacillus</taxon>
    </lineage>
</organism>
<dbReference type="PANTHER" id="PTHR46112:SF3">
    <property type="entry name" value="AMINOPEPTIDASE YPDF"/>
    <property type="match status" value="1"/>
</dbReference>
<protein>
    <submittedName>
        <fullName evidence="6">Aminopeptidase P family protein</fullName>
    </submittedName>
</protein>
<dbReference type="PROSITE" id="PS00491">
    <property type="entry name" value="PROLINE_PEPTIDASE"/>
    <property type="match status" value="1"/>
</dbReference>
<sequence>MSYRKRIEKAQILLKEKNIKAVIATSPSNFFYFTGTWLDSHERLQAVVVTQNGKPSLIVHEMSKEEILPADLFDTYFWKDGESSIELLAKLLPERGSISVDNQWPSQNLLTLMKLTNHLSFVDSTEVIGKLRINKDQHEIAQLKKSGAIADDVMKEAIQFIKPGITEKEVAEEIKRLFASHEVADLSFSPIVGTGKNGAIPHHQSGDTPITEGDMVVIDLGGIKDHYCSDMTRTIYVGSEPPDEIQKVYEIVKCAQAEAVKAVKPGVPLKEIDRIARDIITQEGYGKHFTHRTGHGLGIDVHEEPFVTVNNDQLLEEGMVISVEPGIYLNGRFGVRIEDIVVVTATGCESLNHFTHEMIAKNENAGLTIQ</sequence>
<dbReference type="Gene3D" id="3.40.350.10">
    <property type="entry name" value="Creatinase/prolidase N-terminal domain"/>
    <property type="match status" value="1"/>
</dbReference>
<dbReference type="OrthoDB" id="9806388at2"/>
<dbReference type="CDD" id="cd01092">
    <property type="entry name" value="APP-like"/>
    <property type="match status" value="1"/>
</dbReference>
<dbReference type="Pfam" id="PF00557">
    <property type="entry name" value="Peptidase_M24"/>
    <property type="match status" value="1"/>
</dbReference>
<keyword evidence="6" id="KW-0645">Protease</keyword>
<comment type="caution">
    <text evidence="6">The sequence shown here is derived from an EMBL/GenBank/DDBJ whole genome shotgun (WGS) entry which is preliminary data.</text>
</comment>
<dbReference type="InterPro" id="IPR036005">
    <property type="entry name" value="Creatinase/aminopeptidase-like"/>
</dbReference>
<evidence type="ECO:0000256" key="3">
    <source>
        <dbReference type="RuleBase" id="RU000590"/>
    </source>
</evidence>
<evidence type="ECO:0000313" key="7">
    <source>
        <dbReference type="Proteomes" id="UP000264541"/>
    </source>
</evidence>
<dbReference type="RefSeq" id="WP_117327863.1">
    <property type="nucleotide sequence ID" value="NZ_QVTE01000049.1"/>
</dbReference>
<keyword evidence="6" id="KW-0031">Aminopeptidase</keyword>
<dbReference type="SUPFAM" id="SSF53092">
    <property type="entry name" value="Creatinase/prolidase N-terminal domain"/>
    <property type="match status" value="1"/>
</dbReference>
<proteinExistence type="inferred from homology"/>
<evidence type="ECO:0000313" key="6">
    <source>
        <dbReference type="EMBL" id="RFU66864.1"/>
    </source>
</evidence>
<gene>
    <name evidence="6" type="ORF">D0469_16705</name>
</gene>
<dbReference type="InterPro" id="IPR029149">
    <property type="entry name" value="Creatin/AminoP/Spt16_N"/>
</dbReference>
<keyword evidence="7" id="KW-1185">Reference proteome</keyword>
<dbReference type="Proteomes" id="UP000264541">
    <property type="component" value="Unassembled WGS sequence"/>
</dbReference>
<evidence type="ECO:0000256" key="2">
    <source>
        <dbReference type="ARBA" id="ARBA00022801"/>
    </source>
</evidence>
<accession>A0A372LL19</accession>
<feature type="domain" description="Creatinase N-terminal" evidence="5">
    <location>
        <begin position="6"/>
        <end position="133"/>
    </location>
</feature>
<keyword evidence="1 3" id="KW-0479">Metal-binding</keyword>